<protein>
    <recommendedName>
        <fullName evidence="2">DUF7892 domain-containing protein</fullName>
    </recommendedName>
</protein>
<feature type="compositionally biased region" description="Low complexity" evidence="1">
    <location>
        <begin position="1343"/>
        <end position="1364"/>
    </location>
</feature>
<feature type="compositionally biased region" description="Basic residues" evidence="1">
    <location>
        <begin position="1011"/>
        <end position="1023"/>
    </location>
</feature>
<gene>
    <name evidence="3" type="ORF">B0A50_01856</name>
</gene>
<feature type="compositionally biased region" description="Polar residues" evidence="1">
    <location>
        <begin position="1074"/>
        <end position="1092"/>
    </location>
</feature>
<feature type="compositionally biased region" description="Polar residues" evidence="1">
    <location>
        <begin position="23"/>
        <end position="44"/>
    </location>
</feature>
<dbReference type="Pfam" id="PF25422">
    <property type="entry name" value="DUF7892"/>
    <property type="match status" value="1"/>
</dbReference>
<name>A0A4U0U9K6_9PEZI</name>
<sequence>MADAEGTDSSSPPSSESDFYATETATQTEAPGDAIQSSAPADSETSSHDDSTPVVSPSPVARASAPQPNGHGHAAAQDDSDNGSSEMDLSESESSRSSSLEPEADETDHNATIGTKRKLSDTKETLDALEQALVEGPSKKRRQSSSPSPVGFGANDTTATPITTTATAIGGSAQTATTFNTYLTNTKAQPVNSTAKKPKDADKDKVKVMDSDAIWAEARKNYFPNMPRPLMRCNELTMLQLIGCRPSGIRVVWPFGIRTCGQCWEANTLKDVQILVSPAAALRFGIPYAFRTPDLHFVPEMTRQLPGGIPSHLRVAKVYYNADVQAIQEEHEDVKGYGQGTADEWRKGLLTKGKEAMADAARWEKWESQMRFGADLPHVLREYDLASYPLYMKESQGKSATGGISGDQPSSATMTTNGPQHLPQPVHVFHNGHSAPFQGNHPHLPPHVHRPVRNLHDVEEARAARKADIERRCMDLEPPLEPKVLQHIESFQAAMQITTPMNDAQWEMLRPRILAQREFADLVEHQKATQLAALQSAIPSAGDNDVLASMRPAKEVYDKEYEKAQDSLRRRLGEYADETIQASWQGGQILNRDNAPSFAIQVILHVRKRYLEDKRGGQLPDFAITSKDGRKDSEQGTPQPEPFLSLDNMKWVYDNKVRTATDAHRKELFICAGCVEERKPKWFAFEGLIQHYGAKHTSEFSKGNIVVHWQTAEWPDEPPFATNPGPWIKIDKKSSHYHHSRKRPASPRQDVQYQDGDYEYGGNYEHGAVPPSPGTLLGENMPFTAGIQPQQSNSTGNGYFPYGQPGGYVPFQQAPPMTYDAQITKLAADAREIWDALDGVKDLLECVRMQTVIHHVVGRFQERFYQRPSLDLVTDALANNPAMRPLKNAHGLACKSCVAAQSDGSASYQSYYARIRNVKSYNASSLITHFKIVHPVSQIDWTAEMIELPEIQLVSDLLRAPGMDDEKLALVAEAFPHAFATPLPSIGVIKEARPDPGPDSGLASRLLSRLHKKPQHGKKKKASQHANANTNERDSSQEFPEPGEDEYDPRRPMGAPSAADPARFDTDLARKKSGTLSRQVETTNSGAGTTGTYGLAPETLAALNSISALTSQRRQPEREERSPSVGRAEPGPTPLAQGQAPDISAILASLVGSSQQQQPSLQTATPPVATFGHSAHAPYATTPSDYRPSSRRSSARYAVASPAQDLRASLARNSSGFAANRELTSPYGAGTGPQYPSYDQPSSQQHVLQPEPRSPPRYRVLYEDEQSQYQPQYALQAPHREAGAAAAPLMGYPTQQAQPQPFYHQLSPLQPNHHYQPPPPPPPPQQQQQGFYHGPQPPPYNPYRPQQVYEPQDQPQPQHQHQYQYQPQHAKPVYVDEYGRRLELIPIPMQDAAPAPVQFVPHPWEQRLAGHGAGQGYGQGYDGGGGYYEEGRRG</sequence>
<organism evidence="3 4">
    <name type="scientific">Salinomyces thailandicus</name>
    <dbReference type="NCBI Taxonomy" id="706561"/>
    <lineage>
        <taxon>Eukaryota</taxon>
        <taxon>Fungi</taxon>
        <taxon>Dikarya</taxon>
        <taxon>Ascomycota</taxon>
        <taxon>Pezizomycotina</taxon>
        <taxon>Dothideomycetes</taxon>
        <taxon>Dothideomycetidae</taxon>
        <taxon>Mycosphaerellales</taxon>
        <taxon>Teratosphaeriaceae</taxon>
        <taxon>Salinomyces</taxon>
    </lineage>
</organism>
<feature type="domain" description="DUF7892" evidence="2">
    <location>
        <begin position="817"/>
        <end position="974"/>
    </location>
</feature>
<dbReference type="OrthoDB" id="2322499at2759"/>
<feature type="region of interest" description="Disordered" evidence="1">
    <location>
        <begin position="1217"/>
        <end position="1364"/>
    </location>
</feature>
<feature type="compositionally biased region" description="Basic residues" evidence="1">
    <location>
        <begin position="735"/>
        <end position="745"/>
    </location>
</feature>
<dbReference type="InterPro" id="IPR057214">
    <property type="entry name" value="DUF7892"/>
</dbReference>
<feature type="region of interest" description="Disordered" evidence="1">
    <location>
        <begin position="1410"/>
        <end position="1434"/>
    </location>
</feature>
<feature type="compositionally biased region" description="Low complexity" evidence="1">
    <location>
        <begin position="1233"/>
        <end position="1245"/>
    </location>
</feature>
<feature type="compositionally biased region" description="Polar residues" evidence="1">
    <location>
        <begin position="1151"/>
        <end position="1165"/>
    </location>
</feature>
<reference evidence="3 4" key="1">
    <citation type="submission" date="2017-03" db="EMBL/GenBank/DDBJ databases">
        <title>Genomes of endolithic fungi from Antarctica.</title>
        <authorList>
            <person name="Coleine C."/>
            <person name="Masonjones S."/>
            <person name="Stajich J.E."/>
        </authorList>
    </citation>
    <scope>NUCLEOTIDE SEQUENCE [LARGE SCALE GENOMIC DNA]</scope>
    <source>
        <strain evidence="3 4">CCFEE 6315</strain>
    </source>
</reference>
<evidence type="ECO:0000256" key="1">
    <source>
        <dbReference type="SAM" id="MobiDB-lite"/>
    </source>
</evidence>
<feature type="region of interest" description="Disordered" evidence="1">
    <location>
        <begin position="1"/>
        <end position="159"/>
    </location>
</feature>
<proteinExistence type="predicted"/>
<comment type="caution">
    <text evidence="3">The sequence shown here is derived from an EMBL/GenBank/DDBJ whole genome shotgun (WGS) entry which is preliminary data.</text>
</comment>
<feature type="compositionally biased region" description="Pro residues" evidence="1">
    <location>
        <begin position="1316"/>
        <end position="1325"/>
    </location>
</feature>
<evidence type="ECO:0000313" key="3">
    <source>
        <dbReference type="EMBL" id="TKA31777.1"/>
    </source>
</evidence>
<feature type="region of interest" description="Disordered" evidence="1">
    <location>
        <begin position="621"/>
        <end position="641"/>
    </location>
</feature>
<keyword evidence="4" id="KW-1185">Reference proteome</keyword>
<feature type="region of interest" description="Disordered" evidence="1">
    <location>
        <begin position="734"/>
        <end position="755"/>
    </location>
</feature>
<feature type="region of interest" description="Disordered" evidence="1">
    <location>
        <begin position="1011"/>
        <end position="1203"/>
    </location>
</feature>
<evidence type="ECO:0000259" key="2">
    <source>
        <dbReference type="Pfam" id="PF25422"/>
    </source>
</evidence>
<accession>A0A4U0U9K6</accession>
<dbReference type="Proteomes" id="UP000308549">
    <property type="component" value="Unassembled WGS sequence"/>
</dbReference>
<evidence type="ECO:0000313" key="4">
    <source>
        <dbReference type="Proteomes" id="UP000308549"/>
    </source>
</evidence>
<feature type="compositionally biased region" description="Gly residues" evidence="1">
    <location>
        <begin position="1411"/>
        <end position="1428"/>
    </location>
</feature>
<dbReference type="EMBL" id="NAJL01000007">
    <property type="protein sequence ID" value="TKA31777.1"/>
    <property type="molecule type" value="Genomic_DNA"/>
</dbReference>